<dbReference type="Pfam" id="PF18821">
    <property type="entry name" value="LPD7"/>
    <property type="match status" value="1"/>
</dbReference>
<gene>
    <name evidence="3" type="ORF">AB7878_18375</name>
</gene>
<feature type="compositionally biased region" description="Basic and acidic residues" evidence="1">
    <location>
        <begin position="334"/>
        <end position="357"/>
    </location>
</feature>
<feature type="compositionally biased region" description="Basic and acidic residues" evidence="1">
    <location>
        <begin position="143"/>
        <end position="178"/>
    </location>
</feature>
<dbReference type="EMBL" id="JBGBPY010000002">
    <property type="protein sequence ID" value="MEY2184378.1"/>
    <property type="molecule type" value="Genomic_DNA"/>
</dbReference>
<protein>
    <submittedName>
        <fullName evidence="3">LPD7 domain-containing protein</fullName>
    </submittedName>
</protein>
<sequence>MKEIIGNDALLLSEKLERVDRALADKAAAGEKLTKEDRDAVVGLVEQGMARREKEFGGTDPLARDLNRMLEPHQRVAMSAARNLAQHDRDDHENPFQHDQLQRAYNSEKTFLKSIERPDRDAKEADAPGRSAPVLEGEENVMEEVKERVIDIDPKDVADRTAENRARDRQERERVEAERAEVDRLAGRAEGKRINIENLQEAAEERDNANRTAMHAGQPVEVKPQRDAEREKNRQAELLDGIHRQYRAAGNAFMFKDRPEKVAFRDRGTKLTTGVNDERVAFAMATMAEAKGWKTINVSGHVDFKREVWMEASLRGIKVKGFEPKEQDLKELRERQERGERNAIEPVPERTRQKAGPDRTPPAAEKSDKTKVVEAVAAAVVDAKVKDPAQRAEIKAAIDTRLAERAKAGKVPSVPVYDKDAPAKTKQVDRDRPQVERNAERTR</sequence>
<keyword evidence="4" id="KW-1185">Reference proteome</keyword>
<name>A0ABV4AVG5_9GAMM</name>
<evidence type="ECO:0000256" key="1">
    <source>
        <dbReference type="SAM" id="MobiDB-lite"/>
    </source>
</evidence>
<dbReference type="Proteomes" id="UP001562159">
    <property type="component" value="Unassembled WGS sequence"/>
</dbReference>
<feature type="domain" description="Large polyvalent protein-associated" evidence="2">
    <location>
        <begin position="241"/>
        <end position="335"/>
    </location>
</feature>
<feature type="region of interest" description="Disordered" evidence="1">
    <location>
        <begin position="334"/>
        <end position="372"/>
    </location>
</feature>
<dbReference type="InterPro" id="IPR040677">
    <property type="entry name" value="LPD7"/>
</dbReference>
<feature type="compositionally biased region" description="Basic and acidic residues" evidence="1">
    <location>
        <begin position="114"/>
        <end position="127"/>
    </location>
</feature>
<evidence type="ECO:0000259" key="2">
    <source>
        <dbReference type="Pfam" id="PF18821"/>
    </source>
</evidence>
<feature type="compositionally biased region" description="Basic and acidic residues" evidence="1">
    <location>
        <begin position="417"/>
        <end position="443"/>
    </location>
</feature>
<proteinExistence type="predicted"/>
<feature type="region of interest" description="Disordered" evidence="1">
    <location>
        <begin position="114"/>
        <end position="178"/>
    </location>
</feature>
<evidence type="ECO:0000313" key="3">
    <source>
        <dbReference type="EMBL" id="MEY2184378.1"/>
    </source>
</evidence>
<evidence type="ECO:0000313" key="4">
    <source>
        <dbReference type="Proteomes" id="UP001562159"/>
    </source>
</evidence>
<reference evidence="3 4" key="1">
    <citation type="submission" date="2024-07" db="EMBL/GenBank/DDBJ databases">
        <title>Molecular mechanisms and environmental adaptations of flagellar loss and biofilm growth of Rhodanobacter under environmental stress.</title>
        <authorList>
            <person name="Chen M."/>
        </authorList>
    </citation>
    <scope>NUCLEOTIDE SEQUENCE [LARGE SCALE GENOMIC DNA]</scope>
    <source>
        <strain evidence="3 4">RS22</strain>
    </source>
</reference>
<comment type="caution">
    <text evidence="3">The sequence shown here is derived from an EMBL/GenBank/DDBJ whole genome shotgun (WGS) entry which is preliminary data.</text>
</comment>
<feature type="region of interest" description="Disordered" evidence="1">
    <location>
        <begin position="404"/>
        <end position="443"/>
    </location>
</feature>
<accession>A0ABV4AVG5</accession>
<organism evidence="3 4">
    <name type="scientific">Rhodanobacter humi</name>
    <dbReference type="NCBI Taxonomy" id="1888173"/>
    <lineage>
        <taxon>Bacteria</taxon>
        <taxon>Pseudomonadati</taxon>
        <taxon>Pseudomonadota</taxon>
        <taxon>Gammaproteobacteria</taxon>
        <taxon>Lysobacterales</taxon>
        <taxon>Rhodanobacteraceae</taxon>
        <taxon>Rhodanobacter</taxon>
    </lineage>
</organism>
<feature type="region of interest" description="Disordered" evidence="1">
    <location>
        <begin position="206"/>
        <end position="228"/>
    </location>
</feature>